<dbReference type="Pfam" id="PF13193">
    <property type="entry name" value="AMP-binding_C"/>
    <property type="match status" value="1"/>
</dbReference>
<dbReference type="PANTHER" id="PTHR43767:SF1">
    <property type="entry name" value="NONRIBOSOMAL PEPTIDE SYNTHASE PES1 (EUROFUNG)-RELATED"/>
    <property type="match status" value="1"/>
</dbReference>
<feature type="domain" description="AMP-dependent synthetase/ligase" evidence="1">
    <location>
        <begin position="25"/>
        <end position="366"/>
    </location>
</feature>
<keyword evidence="4" id="KW-1185">Reference proteome</keyword>
<evidence type="ECO:0000313" key="3">
    <source>
        <dbReference type="EMBL" id="GIG15308.1"/>
    </source>
</evidence>
<evidence type="ECO:0000259" key="2">
    <source>
        <dbReference type="Pfam" id="PF13193"/>
    </source>
</evidence>
<name>A0A8J3L6F3_9ACTN</name>
<dbReference type="EMBL" id="BONJ01000020">
    <property type="protein sequence ID" value="GIG15308.1"/>
    <property type="molecule type" value="Genomic_DNA"/>
</dbReference>
<dbReference type="SUPFAM" id="SSF56801">
    <property type="entry name" value="Acetyl-CoA synthetase-like"/>
    <property type="match status" value="1"/>
</dbReference>
<dbReference type="GO" id="GO:0016878">
    <property type="term" value="F:acid-thiol ligase activity"/>
    <property type="evidence" value="ECO:0007669"/>
    <property type="project" value="UniProtKB-ARBA"/>
</dbReference>
<dbReference type="Gene3D" id="3.40.50.12780">
    <property type="entry name" value="N-terminal domain of ligase-like"/>
    <property type="match status" value="1"/>
</dbReference>
<dbReference type="InterPro" id="IPR025110">
    <property type="entry name" value="AMP-bd_C"/>
</dbReference>
<dbReference type="Proteomes" id="UP000660339">
    <property type="component" value="Unassembled WGS sequence"/>
</dbReference>
<dbReference type="InterPro" id="IPR042099">
    <property type="entry name" value="ANL_N_sf"/>
</dbReference>
<dbReference type="Gene3D" id="3.30.300.30">
    <property type="match status" value="1"/>
</dbReference>
<dbReference type="InterPro" id="IPR020845">
    <property type="entry name" value="AMP-binding_CS"/>
</dbReference>
<comment type="caution">
    <text evidence="3">The sequence shown here is derived from an EMBL/GenBank/DDBJ whole genome shotgun (WGS) entry which is preliminary data.</text>
</comment>
<dbReference type="InterPro" id="IPR045851">
    <property type="entry name" value="AMP-bd_C_sf"/>
</dbReference>
<dbReference type="InterPro" id="IPR000873">
    <property type="entry name" value="AMP-dep_synth/lig_dom"/>
</dbReference>
<feature type="domain" description="AMP-binding enzyme C-terminal" evidence="2">
    <location>
        <begin position="417"/>
        <end position="489"/>
    </location>
</feature>
<dbReference type="InterPro" id="IPR050237">
    <property type="entry name" value="ATP-dep_AMP-bd_enzyme"/>
</dbReference>
<sequence length="508" mass="52659">MTALAAARAARAAGRVALTVPQLLAARAVRQPEHVAVTQGSGTLDLATWQRRTQAVAAGLRAAGIRPGDRVALVYGARDWIAYATAYTGVLAAGAVAVPLSTRNAAAELDFMLRHSGAAAVLHGADAVLPAVPIPLVWDPATVAGLPDAEPLPGPGPADPAQILYTSGTTGRPKGVTAVHANLTHGCRVDPPLRRLAHSKQFLHAFPIGTNAGQTMLLNALDAHAGMLATARFAAAHFARLITTHQVGSVFVVPAMAIELLHSGALAEHDTSCVKLFGSTAAALPPAIAAGLAAALPQATIVNYYTSTEAAPTQTSMVFHPDRPGALGKATGGGELRILTPDGTPCPPDTVGEVWLRAAGTARSYHDDPDATRSVFRDGWTRMGDVGRLDADGYLYLADRESDVIKSGADKVSTVAVEAALHEHPDIADVAVLGLPDPVLGRVPAAVLVADRPLTLAEVRAFLATRLAAHEQPSRLAHVTALPRNAGGKVVKHQLRALFDRPGQEGTP</sequence>
<organism evidence="3 4">
    <name type="scientific">Catellatospora methionotrophica</name>
    <dbReference type="NCBI Taxonomy" id="121620"/>
    <lineage>
        <taxon>Bacteria</taxon>
        <taxon>Bacillati</taxon>
        <taxon>Actinomycetota</taxon>
        <taxon>Actinomycetes</taxon>
        <taxon>Micromonosporales</taxon>
        <taxon>Micromonosporaceae</taxon>
        <taxon>Catellatospora</taxon>
    </lineage>
</organism>
<proteinExistence type="predicted"/>
<dbReference type="AlphaFoldDB" id="A0A8J3L6F3"/>
<dbReference type="RefSeq" id="WP_166379739.1">
    <property type="nucleotide sequence ID" value="NZ_BAAATT010000005.1"/>
</dbReference>
<dbReference type="Pfam" id="PF00501">
    <property type="entry name" value="AMP-binding"/>
    <property type="match status" value="1"/>
</dbReference>
<dbReference type="PROSITE" id="PS00455">
    <property type="entry name" value="AMP_BINDING"/>
    <property type="match status" value="1"/>
</dbReference>
<protein>
    <submittedName>
        <fullName evidence="3">Fatty-acyl-CoA synthase</fullName>
    </submittedName>
</protein>
<dbReference type="PANTHER" id="PTHR43767">
    <property type="entry name" value="LONG-CHAIN-FATTY-ACID--COA LIGASE"/>
    <property type="match status" value="1"/>
</dbReference>
<gene>
    <name evidence="3" type="ORF">Cme02nite_36400</name>
</gene>
<reference evidence="3" key="1">
    <citation type="submission" date="2021-01" db="EMBL/GenBank/DDBJ databases">
        <title>Whole genome shotgun sequence of Catellatospora methionotrophica NBRC 14553.</title>
        <authorList>
            <person name="Komaki H."/>
            <person name="Tamura T."/>
        </authorList>
    </citation>
    <scope>NUCLEOTIDE SEQUENCE</scope>
    <source>
        <strain evidence="3">NBRC 14553</strain>
    </source>
</reference>
<evidence type="ECO:0000313" key="4">
    <source>
        <dbReference type="Proteomes" id="UP000660339"/>
    </source>
</evidence>
<evidence type="ECO:0000259" key="1">
    <source>
        <dbReference type="Pfam" id="PF00501"/>
    </source>
</evidence>
<accession>A0A8J3L6F3</accession>